<keyword evidence="1" id="KW-0812">Transmembrane</keyword>
<keyword evidence="3" id="KW-1185">Reference proteome</keyword>
<name>A0ABY1PK79_9FLAO</name>
<evidence type="ECO:0000313" key="2">
    <source>
        <dbReference type="EMBL" id="SMP34196.1"/>
    </source>
</evidence>
<keyword evidence="1" id="KW-0472">Membrane</keyword>
<feature type="transmembrane region" description="Helical" evidence="1">
    <location>
        <begin position="46"/>
        <end position="66"/>
    </location>
</feature>
<accession>A0ABY1PK79</accession>
<dbReference type="Proteomes" id="UP001157960">
    <property type="component" value="Unassembled WGS sequence"/>
</dbReference>
<sequence>MRRKVFRYKFVYWIILLLNIFLFVSFSLGVYNRIETNYFDDLFDVLSFIIINVISILSLISLVLLIKKNKESIIVFSGVLLLILFIILSAIFYSIFIVKDFGENTMDFYLAPALCLMIWGILFGMHKFKYKQNLYEFEIEEIGKHNE</sequence>
<keyword evidence="1" id="KW-1133">Transmembrane helix</keyword>
<proteinExistence type="predicted"/>
<evidence type="ECO:0000256" key="1">
    <source>
        <dbReference type="SAM" id="Phobius"/>
    </source>
</evidence>
<dbReference type="RefSeq" id="WP_283423662.1">
    <property type="nucleotide sequence ID" value="NZ_FXTZ01000017.1"/>
</dbReference>
<evidence type="ECO:0000313" key="3">
    <source>
        <dbReference type="Proteomes" id="UP001157960"/>
    </source>
</evidence>
<feature type="transmembrane region" description="Helical" evidence="1">
    <location>
        <begin position="73"/>
        <end position="96"/>
    </location>
</feature>
<gene>
    <name evidence="2" type="ORF">SAMN06264346_11755</name>
</gene>
<feature type="transmembrane region" description="Helical" evidence="1">
    <location>
        <begin position="12"/>
        <end position="34"/>
    </location>
</feature>
<reference evidence="2 3" key="1">
    <citation type="submission" date="2017-05" db="EMBL/GenBank/DDBJ databases">
        <authorList>
            <person name="Varghese N."/>
            <person name="Submissions S."/>
        </authorList>
    </citation>
    <scope>NUCLEOTIDE SEQUENCE [LARGE SCALE GENOMIC DNA]</scope>
    <source>
        <strain evidence="2 3">DSM 28214</strain>
    </source>
</reference>
<organism evidence="2 3">
    <name type="scientific">Chryseobacterium profundimaris</name>
    <dbReference type="NCBI Taxonomy" id="1387275"/>
    <lineage>
        <taxon>Bacteria</taxon>
        <taxon>Pseudomonadati</taxon>
        <taxon>Bacteroidota</taxon>
        <taxon>Flavobacteriia</taxon>
        <taxon>Flavobacteriales</taxon>
        <taxon>Weeksellaceae</taxon>
        <taxon>Chryseobacterium group</taxon>
        <taxon>Chryseobacterium</taxon>
    </lineage>
</organism>
<comment type="caution">
    <text evidence="2">The sequence shown here is derived from an EMBL/GenBank/DDBJ whole genome shotgun (WGS) entry which is preliminary data.</text>
</comment>
<feature type="transmembrane region" description="Helical" evidence="1">
    <location>
        <begin position="108"/>
        <end position="125"/>
    </location>
</feature>
<protein>
    <submittedName>
        <fullName evidence="2">Uncharacterized protein</fullName>
    </submittedName>
</protein>
<dbReference type="EMBL" id="FXTZ01000017">
    <property type="protein sequence ID" value="SMP34196.1"/>
    <property type="molecule type" value="Genomic_DNA"/>
</dbReference>